<keyword evidence="1" id="KW-0812">Transmembrane</keyword>
<dbReference type="AlphaFoldDB" id="A0A6L3ZE24"/>
<accession>A0A6L3ZE24</accession>
<organism evidence="2 3">
    <name type="scientific">Phaeocystidibacter marisrubri</name>
    <dbReference type="NCBI Taxonomy" id="1577780"/>
    <lineage>
        <taxon>Bacteria</taxon>
        <taxon>Pseudomonadati</taxon>
        <taxon>Bacteroidota</taxon>
        <taxon>Flavobacteriia</taxon>
        <taxon>Flavobacteriales</taxon>
        <taxon>Phaeocystidibacteraceae</taxon>
        <taxon>Phaeocystidibacter</taxon>
    </lineage>
</organism>
<proteinExistence type="predicted"/>
<evidence type="ECO:0000256" key="1">
    <source>
        <dbReference type="SAM" id="Phobius"/>
    </source>
</evidence>
<keyword evidence="1" id="KW-0472">Membrane</keyword>
<name>A0A6L3ZE24_9FLAO</name>
<dbReference type="Proteomes" id="UP000484164">
    <property type="component" value="Unassembled WGS sequence"/>
</dbReference>
<feature type="transmembrane region" description="Helical" evidence="1">
    <location>
        <begin position="70"/>
        <end position="93"/>
    </location>
</feature>
<reference evidence="2 3" key="1">
    <citation type="submission" date="2019-10" db="EMBL/GenBank/DDBJ databases">
        <title>Genome sequence of Phaeocystidibacter marisrubri JCM30614 (type strain).</title>
        <authorList>
            <person name="Bowman J.P."/>
        </authorList>
    </citation>
    <scope>NUCLEOTIDE SEQUENCE [LARGE SCALE GENOMIC DNA]</scope>
    <source>
        <strain evidence="2 3">JCM 30614</strain>
    </source>
</reference>
<evidence type="ECO:0000313" key="2">
    <source>
        <dbReference type="EMBL" id="KAB2815642.1"/>
    </source>
</evidence>
<dbReference type="RefSeq" id="WP_151693072.1">
    <property type="nucleotide sequence ID" value="NZ_BMGX01000001.1"/>
</dbReference>
<gene>
    <name evidence="2" type="ORF">F8C82_08030</name>
</gene>
<feature type="transmembrane region" description="Helical" evidence="1">
    <location>
        <begin position="38"/>
        <end position="58"/>
    </location>
</feature>
<protein>
    <submittedName>
        <fullName evidence="2">YeeE/YedE family protein</fullName>
    </submittedName>
</protein>
<sequence>MKAIRYILFGIFFSIILIKSEAISWYRIFEMFHFQSVHMYGLIGSAILTAFIGLRILGLKTAPKPLQPHANILGGLSFGVGWALTGACTGPIFSLLGMYLGPAAIVLVGALVGVVIYASVKSRLPHQLSKQWTSRKTVS</sequence>
<dbReference type="OrthoDB" id="9790409at2"/>
<keyword evidence="3" id="KW-1185">Reference proteome</keyword>
<dbReference type="Pfam" id="PF04143">
    <property type="entry name" value="Sulf_transp"/>
    <property type="match status" value="1"/>
</dbReference>
<keyword evidence="1" id="KW-1133">Transmembrane helix</keyword>
<evidence type="ECO:0000313" key="3">
    <source>
        <dbReference type="Proteomes" id="UP000484164"/>
    </source>
</evidence>
<comment type="caution">
    <text evidence="2">The sequence shown here is derived from an EMBL/GenBank/DDBJ whole genome shotgun (WGS) entry which is preliminary data.</text>
</comment>
<feature type="transmembrane region" description="Helical" evidence="1">
    <location>
        <begin position="99"/>
        <end position="120"/>
    </location>
</feature>
<dbReference type="InterPro" id="IPR007272">
    <property type="entry name" value="Sulf_transp_TsuA/YedE"/>
</dbReference>
<dbReference type="EMBL" id="WBVQ01000002">
    <property type="protein sequence ID" value="KAB2815642.1"/>
    <property type="molecule type" value="Genomic_DNA"/>
</dbReference>